<organism evidence="4 5">
    <name type="scientific">Actinoplanes teichomyceticus</name>
    <dbReference type="NCBI Taxonomy" id="1867"/>
    <lineage>
        <taxon>Bacteria</taxon>
        <taxon>Bacillati</taxon>
        <taxon>Actinomycetota</taxon>
        <taxon>Actinomycetes</taxon>
        <taxon>Micromonosporales</taxon>
        <taxon>Micromonosporaceae</taxon>
        <taxon>Actinoplanes</taxon>
    </lineage>
</organism>
<feature type="active site" description="Proton donor/acceptor" evidence="2">
    <location>
        <position position="800"/>
    </location>
</feature>
<feature type="region of interest" description="Disordered" evidence="3">
    <location>
        <begin position="1"/>
        <end position="577"/>
    </location>
</feature>
<dbReference type="InterPro" id="IPR042003">
    <property type="entry name" value="Sortase_E"/>
</dbReference>
<keyword evidence="5" id="KW-1185">Reference proteome</keyword>
<gene>
    <name evidence="4" type="ORF">FHX34_1011487</name>
</gene>
<dbReference type="Gene3D" id="2.40.260.10">
    <property type="entry name" value="Sortase"/>
    <property type="match status" value="1"/>
</dbReference>
<reference evidence="4 5" key="1">
    <citation type="submission" date="2019-06" db="EMBL/GenBank/DDBJ databases">
        <title>Sequencing the genomes of 1000 actinobacteria strains.</title>
        <authorList>
            <person name="Klenk H.-P."/>
        </authorList>
    </citation>
    <scope>NUCLEOTIDE SEQUENCE [LARGE SCALE GENOMIC DNA]</scope>
    <source>
        <strain evidence="4 5">DSM 43866</strain>
    </source>
</reference>
<dbReference type="Pfam" id="PF04203">
    <property type="entry name" value="Sortase"/>
    <property type="match status" value="1"/>
</dbReference>
<evidence type="ECO:0000256" key="2">
    <source>
        <dbReference type="PIRSR" id="PIRSR605754-1"/>
    </source>
</evidence>
<protein>
    <submittedName>
        <fullName evidence="4">LPXTG-site transpeptidase (Sortase) family protein</fullName>
    </submittedName>
</protein>
<evidence type="ECO:0000256" key="3">
    <source>
        <dbReference type="SAM" id="MobiDB-lite"/>
    </source>
</evidence>
<dbReference type="InterPro" id="IPR005754">
    <property type="entry name" value="Sortase"/>
</dbReference>
<sequence length="905" mass="91778">MTNTPAEYPGSPAGRGRHRAPDAEAHTAYIPRVSDASPDGVPGGPLTPPVGLGANVSPSPAGSSRPARGAVTGPGLPAESGIADVPAATPANGSPGLPGAPLPTAAAAPAWSAPTRQNAPASPAAASPAAAFPGAIAAPHPGSAFPAVTPPRDSAFPTATPPQNSAFPTAAPPQNAAFPTATPPQNAAFPATTPPQNAAFPTATPPQNAAFPTATPPQNAAFPTATPPRDSVFVATGAPGEPAFAAAAATPPAAPAFPGAARSGAVPEAAAQPGATWPESSRSATAGAAANAGSPADDTAILQPDEAAQRRIDSSRADAGPDTVSATAAAARRRAMPPTTPVPAEGFDFLARGADGKDPLPVRREALLEGADTQQIPISAVPAAPRTTAVPAAPPAEPSAAPTWKPGTPPTANGWKPETSPATGGWSAASSGWDAEPTRQTIAVPGTGGADPSVPRSPAAPAWDPDATGRIEAGGAARDDAGATSTWPADRNTAVIPAVAPDRPDPLTSAPETPWNAPEKPEPASPAPWEPSGSTTRPMTSPGGPPMGSVNTRWASNEPPSEVPGALQPEASRTRVIPTIDAPTGVLPALPPGAPLPGKLTALPPGGAAQAAREAAGPEAVLGAASVEAVPVPPAEPVAEPAEPAEPPKRGEVVVKLRPEQTDEGYKSVYSELTRPTTASRIRTGVRGAGELMITFGLIVLLFAGYEVFGNSAAVQAEQDELAQELDQAWADPTVAPSSTAVKGPAAPGDNLVGRLYIPKLDKEWVVVDGVRPQDIKYAPGHYPETAKPGRIGNFSVAGHRIKKIFWRLDELKAGDVIGVETREKWYVYQVYDQQIVKPSQVEVVAPVPNEPGKKPTKALLTLTTCNPKFNNYERLIVHAELVKTVPREQAKPDAGMPAEMKTKA</sequence>
<evidence type="ECO:0000256" key="1">
    <source>
        <dbReference type="ARBA" id="ARBA00022801"/>
    </source>
</evidence>
<name>A0A561WRK4_ACTTI</name>
<dbReference type="GO" id="GO:0016787">
    <property type="term" value="F:hydrolase activity"/>
    <property type="evidence" value="ECO:0007669"/>
    <property type="project" value="UniProtKB-KW"/>
</dbReference>
<comment type="caution">
    <text evidence="4">The sequence shown here is derived from an EMBL/GenBank/DDBJ whole genome shotgun (WGS) entry which is preliminary data.</text>
</comment>
<dbReference type="AlphaFoldDB" id="A0A561WRK4"/>
<feature type="compositionally biased region" description="Basic and acidic residues" evidence="3">
    <location>
        <begin position="307"/>
        <end position="316"/>
    </location>
</feature>
<feature type="compositionally biased region" description="Low complexity" evidence="3">
    <location>
        <begin position="90"/>
        <end position="141"/>
    </location>
</feature>
<feature type="compositionally biased region" description="Low complexity" evidence="3">
    <location>
        <begin position="49"/>
        <end position="70"/>
    </location>
</feature>
<dbReference type="Proteomes" id="UP000320239">
    <property type="component" value="Unassembled WGS sequence"/>
</dbReference>
<feature type="compositionally biased region" description="Polar residues" evidence="3">
    <location>
        <begin position="550"/>
        <end position="559"/>
    </location>
</feature>
<accession>A0A561WRK4</accession>
<keyword evidence="1" id="KW-0378">Hydrolase</keyword>
<dbReference type="SUPFAM" id="SSF63817">
    <property type="entry name" value="Sortase"/>
    <property type="match status" value="1"/>
</dbReference>
<feature type="compositionally biased region" description="Low complexity" evidence="3">
    <location>
        <begin position="379"/>
        <end position="391"/>
    </location>
</feature>
<proteinExistence type="predicted"/>
<dbReference type="NCBIfam" id="TIGR01076">
    <property type="entry name" value="sortase_fam"/>
    <property type="match status" value="1"/>
</dbReference>
<feature type="compositionally biased region" description="Low complexity" evidence="3">
    <location>
        <begin position="235"/>
        <end position="261"/>
    </location>
</feature>
<dbReference type="InterPro" id="IPR023365">
    <property type="entry name" value="Sortase_dom-sf"/>
</dbReference>
<dbReference type="CDD" id="cd05830">
    <property type="entry name" value="Sortase_E"/>
    <property type="match status" value="1"/>
</dbReference>
<dbReference type="EMBL" id="VIWY01000001">
    <property type="protein sequence ID" value="TWG26500.1"/>
    <property type="molecule type" value="Genomic_DNA"/>
</dbReference>
<evidence type="ECO:0000313" key="5">
    <source>
        <dbReference type="Proteomes" id="UP000320239"/>
    </source>
</evidence>
<feature type="compositionally biased region" description="Basic and acidic residues" evidence="3">
    <location>
        <begin position="354"/>
        <end position="367"/>
    </location>
</feature>
<feature type="compositionally biased region" description="Low complexity" evidence="3">
    <location>
        <begin position="530"/>
        <end position="542"/>
    </location>
</feature>
<evidence type="ECO:0000313" key="4">
    <source>
        <dbReference type="EMBL" id="TWG26500.1"/>
    </source>
</evidence>
<dbReference type="InterPro" id="IPR053465">
    <property type="entry name" value="Sortase_Class_E"/>
</dbReference>
<dbReference type="NCBIfam" id="NF033747">
    <property type="entry name" value="class_E_sortase"/>
    <property type="match status" value="1"/>
</dbReference>
<feature type="active site" description="Acyl-thioester intermediate" evidence="2">
    <location>
        <position position="866"/>
    </location>
</feature>
<feature type="compositionally biased region" description="Low complexity" evidence="3">
    <location>
        <begin position="283"/>
        <end position="300"/>
    </location>
</feature>